<dbReference type="Pfam" id="PF13692">
    <property type="entry name" value="Glyco_trans_1_4"/>
    <property type="match status" value="1"/>
</dbReference>
<keyword evidence="4" id="KW-0614">Plasmid</keyword>
<feature type="domain" description="Glycosyltransferase subfamily 4-like N-terminal" evidence="3">
    <location>
        <begin position="28"/>
        <end position="186"/>
    </location>
</feature>
<protein>
    <submittedName>
        <fullName evidence="4">Glycosyltransferase</fullName>
    </submittedName>
</protein>
<evidence type="ECO:0000256" key="1">
    <source>
        <dbReference type="ARBA" id="ARBA00022676"/>
    </source>
</evidence>
<geneLocation type="plasmid" evidence="4">
    <name>p5</name>
</geneLocation>
<name>A0A4D8RKW3_AZOBR</name>
<keyword evidence="2 4" id="KW-0808">Transferase</keyword>
<keyword evidence="1" id="KW-0328">Glycosyltransferase</keyword>
<dbReference type="GO" id="GO:0016757">
    <property type="term" value="F:glycosyltransferase activity"/>
    <property type="evidence" value="ECO:0007669"/>
    <property type="project" value="UniProtKB-KW"/>
</dbReference>
<dbReference type="AlphaFoldDB" id="A0A4D8RKW3"/>
<dbReference type="PANTHER" id="PTHR12526:SF510">
    <property type="entry name" value="D-INOSITOL 3-PHOSPHATE GLYCOSYLTRANSFERASE"/>
    <property type="match status" value="1"/>
</dbReference>
<evidence type="ECO:0000256" key="2">
    <source>
        <dbReference type="ARBA" id="ARBA00022679"/>
    </source>
</evidence>
<dbReference type="Proteomes" id="UP000298693">
    <property type="component" value="Plasmid p5"/>
</dbReference>
<dbReference type="CDD" id="cd03801">
    <property type="entry name" value="GT4_PimA-like"/>
    <property type="match status" value="1"/>
</dbReference>
<reference evidence="4 5" key="1">
    <citation type="submission" date="2018-09" db="EMBL/GenBank/DDBJ databases">
        <title>Whole genome based analysis of evolution and adaptive divergence in Indian and Brazilian strains of Azospirillum brasilense.</title>
        <authorList>
            <person name="Singh C."/>
            <person name="Tripathi A.K."/>
        </authorList>
    </citation>
    <scope>NUCLEOTIDE SEQUENCE [LARGE SCALE GENOMIC DNA]</scope>
    <source>
        <strain evidence="4 5">MTCC4039</strain>
        <plasmid evidence="4 5">p5</plasmid>
    </source>
</reference>
<dbReference type="Pfam" id="PF13439">
    <property type="entry name" value="Glyco_transf_4"/>
    <property type="match status" value="1"/>
</dbReference>
<proteinExistence type="predicted"/>
<dbReference type="SUPFAM" id="SSF53756">
    <property type="entry name" value="UDP-Glycosyltransferase/glycogen phosphorylase"/>
    <property type="match status" value="1"/>
</dbReference>
<evidence type="ECO:0000313" key="4">
    <source>
        <dbReference type="EMBL" id="QCO19959.1"/>
    </source>
</evidence>
<evidence type="ECO:0000259" key="3">
    <source>
        <dbReference type="Pfam" id="PF13439"/>
    </source>
</evidence>
<dbReference type="Gene3D" id="3.40.50.2000">
    <property type="entry name" value="Glycogen Phosphorylase B"/>
    <property type="match status" value="2"/>
</dbReference>
<accession>A0A4D8RKW3</accession>
<evidence type="ECO:0000313" key="5">
    <source>
        <dbReference type="Proteomes" id="UP000298693"/>
    </source>
</evidence>
<sequence>MCEAASSSLSAAAGRRRKLLIWYWGRRGGGAQYCYEMARALQRQGEFDLCLSLSRQSDLYDRFLELGISSLDIDTYTDIGSAMRSVMRLPRLRRAFARFLDEQGVDAVLCTMAHLWNPLFLDLIRSRNLPYVVTVHDAKLHPGEQFKPYQRWLDHEIGRSDGVVTLSRHVRTVLCARHVLREDAVITAPLGPLLNERLHPLPLDGRPPRRLVFFGRILEYKGVDLLLDAFAALLRDFPDITLSIHGSGNAAPYADRIAALPNITLDNRYIPENEIPAIMGKADLVVLPYREASQSGVIAMAQSCGVPVVVTPVGGLVEQVIDGETGLVASQVTADCLAASIRRMIEDGALYERCARGGVRHSASVWTEAAAEVSRLITRLSAERQRV</sequence>
<dbReference type="EMBL" id="CP032350">
    <property type="protein sequence ID" value="QCO19959.1"/>
    <property type="molecule type" value="Genomic_DNA"/>
</dbReference>
<organism evidence="4 5">
    <name type="scientific">Azospirillum brasilense</name>
    <dbReference type="NCBI Taxonomy" id="192"/>
    <lineage>
        <taxon>Bacteria</taxon>
        <taxon>Pseudomonadati</taxon>
        <taxon>Pseudomonadota</taxon>
        <taxon>Alphaproteobacteria</taxon>
        <taxon>Rhodospirillales</taxon>
        <taxon>Azospirillaceae</taxon>
        <taxon>Azospirillum</taxon>
    </lineage>
</organism>
<gene>
    <name evidence="4" type="ORF">D3869_32485</name>
</gene>
<dbReference type="PANTHER" id="PTHR12526">
    <property type="entry name" value="GLYCOSYLTRANSFERASE"/>
    <property type="match status" value="1"/>
</dbReference>
<dbReference type="RefSeq" id="WP_082188333.1">
    <property type="nucleotide sequence ID" value="NZ_CP032350.1"/>
</dbReference>
<dbReference type="InterPro" id="IPR028098">
    <property type="entry name" value="Glyco_trans_4-like_N"/>
</dbReference>